<protein>
    <recommendedName>
        <fullName evidence="1">F-box associated beta-propeller type 3 domain-containing protein</fullName>
    </recommendedName>
</protein>
<proteinExistence type="predicted"/>
<keyword evidence="3" id="KW-1185">Reference proteome</keyword>
<comment type="caution">
    <text evidence="2">The sequence shown here is derived from an EMBL/GenBank/DDBJ whole genome shotgun (WGS) entry which is preliminary data.</text>
</comment>
<dbReference type="InterPro" id="IPR013187">
    <property type="entry name" value="F-box-assoc_dom_typ3"/>
</dbReference>
<sequence>MNSRMLLMVRLERQMRKKETQSIIHVLKKRVKVKNGRSHPYHLRKCKRLNLFESNIYSIPDEIVFYILVQIPAQDIYRAVRSIELTRLNYEPEHHIWCSSSNRLILEYKRSNYTTLCIANPVTMQRFSLPPTTYALAGLSFFFPAIAYASISMKYKVVRVDYNVGQRGCTILTIGVDKSWRPVCTQHLSLEANKNLAFRPMTTEGFVHWAKSGNYVLTLNVETEIITEYSVPSSYSSSGDGVYYFSTVKYLSERDSIYKSAAYNGSLLMPAGWLEYKEVLLYRVFFLHLGKILNICIAWNTRLKELELVQLDSEMYGFFVHRNSLLWLDGC</sequence>
<gene>
    <name evidence="2" type="ORF">CASFOL_034555</name>
</gene>
<evidence type="ECO:0000259" key="1">
    <source>
        <dbReference type="Pfam" id="PF08268"/>
    </source>
</evidence>
<dbReference type="EMBL" id="JAVIJP010000066">
    <property type="protein sequence ID" value="KAL3619643.1"/>
    <property type="molecule type" value="Genomic_DNA"/>
</dbReference>
<dbReference type="PANTHER" id="PTHR31672:SF13">
    <property type="entry name" value="F-BOX PROTEIN CPR30-LIKE"/>
    <property type="match status" value="1"/>
</dbReference>
<dbReference type="InterPro" id="IPR050796">
    <property type="entry name" value="SCF_F-box_component"/>
</dbReference>
<dbReference type="AlphaFoldDB" id="A0ABD3BQA5"/>
<reference evidence="3" key="1">
    <citation type="journal article" date="2024" name="IScience">
        <title>Strigolactones Initiate the Formation of Haustorium-like Structures in Castilleja.</title>
        <authorList>
            <person name="Buerger M."/>
            <person name="Peterson D."/>
            <person name="Chory J."/>
        </authorList>
    </citation>
    <scope>NUCLEOTIDE SEQUENCE [LARGE SCALE GENOMIC DNA]</scope>
</reference>
<evidence type="ECO:0000313" key="2">
    <source>
        <dbReference type="EMBL" id="KAL3619643.1"/>
    </source>
</evidence>
<dbReference type="PANTHER" id="PTHR31672">
    <property type="entry name" value="BNACNNG10540D PROTEIN"/>
    <property type="match status" value="1"/>
</dbReference>
<dbReference type="Pfam" id="PF08268">
    <property type="entry name" value="FBA_3"/>
    <property type="match status" value="1"/>
</dbReference>
<accession>A0ABD3BQA5</accession>
<name>A0ABD3BQA5_9LAMI</name>
<feature type="domain" description="F-box associated beta-propeller type 3" evidence="1">
    <location>
        <begin position="98"/>
        <end position="210"/>
    </location>
</feature>
<evidence type="ECO:0000313" key="3">
    <source>
        <dbReference type="Proteomes" id="UP001632038"/>
    </source>
</evidence>
<dbReference type="Proteomes" id="UP001632038">
    <property type="component" value="Unassembled WGS sequence"/>
</dbReference>
<organism evidence="2 3">
    <name type="scientific">Castilleja foliolosa</name>
    <dbReference type="NCBI Taxonomy" id="1961234"/>
    <lineage>
        <taxon>Eukaryota</taxon>
        <taxon>Viridiplantae</taxon>
        <taxon>Streptophyta</taxon>
        <taxon>Embryophyta</taxon>
        <taxon>Tracheophyta</taxon>
        <taxon>Spermatophyta</taxon>
        <taxon>Magnoliopsida</taxon>
        <taxon>eudicotyledons</taxon>
        <taxon>Gunneridae</taxon>
        <taxon>Pentapetalae</taxon>
        <taxon>asterids</taxon>
        <taxon>lamiids</taxon>
        <taxon>Lamiales</taxon>
        <taxon>Orobanchaceae</taxon>
        <taxon>Pedicularideae</taxon>
        <taxon>Castillejinae</taxon>
        <taxon>Castilleja</taxon>
    </lineage>
</organism>